<evidence type="ECO:0008006" key="4">
    <source>
        <dbReference type="Google" id="ProtNLM"/>
    </source>
</evidence>
<dbReference type="RefSeq" id="WP_109188615.1">
    <property type="nucleotide sequence ID" value="NZ_BMYA01000001.1"/>
</dbReference>
<gene>
    <name evidence="2" type="ORF">DC083_02190</name>
</gene>
<protein>
    <recommendedName>
        <fullName evidence="4">DUF4352 domain-containing protein</fullName>
    </recommendedName>
</protein>
<dbReference type="OrthoDB" id="88226at2"/>
<sequence length="188" mass="20498">MMRDIQNTPKKRYRLGALFVVSLLLSSGAFAQTPGLKDEVATDIKQLILNSKSILSGIQEGLSEGGTESDLSNTLLTVNDQTTFAEHLTLSIIKGKALSGHRYELRVAIKNSADQPVRLMNLDDAQNLILIDRDGFASHLATDVGSDNQQSAITIPADAGLRVTWTFAEVEEKPASLRIYGLTFPIEK</sequence>
<name>A0A2U2AH83_9GAMM</name>
<keyword evidence="3" id="KW-1185">Reference proteome</keyword>
<evidence type="ECO:0000313" key="2">
    <source>
        <dbReference type="EMBL" id="PWD82015.1"/>
    </source>
</evidence>
<comment type="caution">
    <text evidence="2">The sequence shown here is derived from an EMBL/GenBank/DDBJ whole genome shotgun (WGS) entry which is preliminary data.</text>
</comment>
<dbReference type="EMBL" id="QEWQ01000001">
    <property type="protein sequence ID" value="PWD82015.1"/>
    <property type="molecule type" value="Genomic_DNA"/>
</dbReference>
<proteinExistence type="predicted"/>
<reference evidence="3" key="1">
    <citation type="submission" date="2018-05" db="EMBL/GenBank/DDBJ databases">
        <title>Ignatzschineria dubaiensis sp. nov., isolated from necrotic foot tissues of dromedaries (Camelus dromedarius) and associated maggots in Dubai, United Arab Emirates.</title>
        <authorList>
            <person name="Tsang C.C."/>
            <person name="Tang J.Y.M."/>
            <person name="Fong J.Y.H."/>
            <person name="Kinne J."/>
            <person name="Lee H.H."/>
            <person name="Joseph M."/>
            <person name="Jose S."/>
            <person name="Schuster R.K."/>
            <person name="Tang Y."/>
            <person name="Sivakumar S."/>
            <person name="Chen J.H.K."/>
            <person name="Teng J.L.L."/>
            <person name="Lau S.K.P."/>
            <person name="Wernery U."/>
            <person name="Woo P.C.Y."/>
        </authorList>
    </citation>
    <scope>NUCLEOTIDE SEQUENCE [LARGE SCALE GENOMIC DNA]</scope>
    <source>
        <strain evidence="3">KCTC 22644</strain>
    </source>
</reference>
<organism evidence="2 3">
    <name type="scientific">Ignatzschineria ureiclastica</name>
    <dbReference type="NCBI Taxonomy" id="472582"/>
    <lineage>
        <taxon>Bacteria</taxon>
        <taxon>Pseudomonadati</taxon>
        <taxon>Pseudomonadota</taxon>
        <taxon>Gammaproteobacteria</taxon>
        <taxon>Cardiobacteriales</taxon>
        <taxon>Ignatzschineriaceae</taxon>
        <taxon>Ignatzschineria</taxon>
    </lineage>
</organism>
<keyword evidence="1" id="KW-0732">Signal</keyword>
<evidence type="ECO:0000256" key="1">
    <source>
        <dbReference type="SAM" id="SignalP"/>
    </source>
</evidence>
<feature type="signal peptide" evidence="1">
    <location>
        <begin position="1"/>
        <end position="31"/>
    </location>
</feature>
<dbReference type="Proteomes" id="UP000245020">
    <property type="component" value="Unassembled WGS sequence"/>
</dbReference>
<dbReference type="AlphaFoldDB" id="A0A2U2AH83"/>
<evidence type="ECO:0000313" key="3">
    <source>
        <dbReference type="Proteomes" id="UP000245020"/>
    </source>
</evidence>
<accession>A0A2U2AH83</accession>
<feature type="chain" id="PRO_5015544655" description="DUF4352 domain-containing protein" evidence="1">
    <location>
        <begin position="32"/>
        <end position="188"/>
    </location>
</feature>